<dbReference type="AlphaFoldDB" id="A0A2P7U2N5"/>
<dbReference type="InterPro" id="IPR013610">
    <property type="entry name" value="ArdC_N"/>
</dbReference>
<dbReference type="Proteomes" id="UP000241868">
    <property type="component" value="Unassembled WGS sequence"/>
</dbReference>
<proteinExistence type="predicted"/>
<dbReference type="GO" id="GO:0003697">
    <property type="term" value="F:single-stranded DNA binding"/>
    <property type="evidence" value="ECO:0007669"/>
    <property type="project" value="InterPro"/>
</dbReference>
<dbReference type="Pfam" id="PF08401">
    <property type="entry name" value="ArdcN"/>
    <property type="match status" value="1"/>
</dbReference>
<dbReference type="InterPro" id="IPR041459">
    <property type="entry name" value="MPTase-PolyVal"/>
</dbReference>
<accession>A0A2P7U2N5</accession>
<sequence length="197" mass="22407">MRRQISQELIERLQQGTAPFQRLWEPSMGRDFPHNPVSGSEYNGLNFLRLMLQGRNDPRWMTYKQAASVNAQVRKGERGVGLVRLITHVERVKKDEQGKTVRDENGEPVKEHHALEKPYFKGFTVFNAEQIDGLPELKQAEPVWANHERAEKLLAASGAVIRHGGNDAYYNPGRDVIVLPKKEQFAGQGEYYGRGLA</sequence>
<comment type="caution">
    <text evidence="3">The sequence shown here is derived from an EMBL/GenBank/DDBJ whole genome shotgun (WGS) entry which is preliminary data.</text>
</comment>
<reference evidence="3 4" key="1">
    <citation type="submission" date="2018-03" db="EMBL/GenBank/DDBJ databases">
        <title>Neisseria weixii sp. nov., isolated from the intestinal contents of Tibetan Plateau pika (Ochotona curzoniae) in Yushu, Qinghai Province, China.</title>
        <authorList>
            <person name="Gui Z."/>
        </authorList>
    </citation>
    <scope>NUCLEOTIDE SEQUENCE [LARGE SCALE GENOMIC DNA]</scope>
    <source>
        <strain evidence="3 4">ATCC 51483</strain>
    </source>
</reference>
<evidence type="ECO:0000259" key="1">
    <source>
        <dbReference type="Pfam" id="PF08401"/>
    </source>
</evidence>
<dbReference type="Pfam" id="PF18818">
    <property type="entry name" value="MPTase-PolyVal"/>
    <property type="match status" value="1"/>
</dbReference>
<evidence type="ECO:0000313" key="4">
    <source>
        <dbReference type="Proteomes" id="UP000241868"/>
    </source>
</evidence>
<dbReference type="RefSeq" id="WP_106740101.1">
    <property type="nucleotide sequence ID" value="NZ_PXYY01000005.1"/>
</dbReference>
<evidence type="ECO:0008006" key="5">
    <source>
        <dbReference type="Google" id="ProtNLM"/>
    </source>
</evidence>
<protein>
    <recommendedName>
        <fullName evidence="5">DUF1738 domain-containing protein</fullName>
    </recommendedName>
</protein>
<dbReference type="OrthoDB" id="9792687at2"/>
<dbReference type="EMBL" id="PXYY01000005">
    <property type="protein sequence ID" value="PSJ81244.1"/>
    <property type="molecule type" value="Genomic_DNA"/>
</dbReference>
<evidence type="ECO:0000313" key="3">
    <source>
        <dbReference type="EMBL" id="PSJ81244.1"/>
    </source>
</evidence>
<feature type="domain" description="Polyvalent protein metallopeptidase" evidence="2">
    <location>
        <begin position="148"/>
        <end position="193"/>
    </location>
</feature>
<evidence type="ECO:0000259" key="2">
    <source>
        <dbReference type="Pfam" id="PF18818"/>
    </source>
</evidence>
<gene>
    <name evidence="3" type="ORF">C7N83_01475</name>
</gene>
<feature type="domain" description="N-terminal" evidence="1">
    <location>
        <begin position="2"/>
        <end position="126"/>
    </location>
</feature>
<keyword evidence="4" id="KW-1185">Reference proteome</keyword>
<organism evidence="3 4">
    <name type="scientific">Neisseria iguanae</name>
    <dbReference type="NCBI Taxonomy" id="90242"/>
    <lineage>
        <taxon>Bacteria</taxon>
        <taxon>Pseudomonadati</taxon>
        <taxon>Pseudomonadota</taxon>
        <taxon>Betaproteobacteria</taxon>
        <taxon>Neisseriales</taxon>
        <taxon>Neisseriaceae</taxon>
        <taxon>Neisseria</taxon>
    </lineage>
</organism>
<name>A0A2P7U2N5_9NEIS</name>